<keyword evidence="1" id="KW-0732">Signal</keyword>
<feature type="chain" id="PRO_5016243444" description="Carboxypeptidase-like regulatory domain-containing protein" evidence="1">
    <location>
        <begin position="30"/>
        <end position="854"/>
    </location>
</feature>
<dbReference type="Proteomes" id="UP000245999">
    <property type="component" value="Chromosome"/>
</dbReference>
<feature type="signal peptide" evidence="1">
    <location>
        <begin position="1"/>
        <end position="29"/>
    </location>
</feature>
<dbReference type="RefSeq" id="WP_109656259.1">
    <property type="nucleotide sequence ID" value="NZ_CP029145.1"/>
</dbReference>
<dbReference type="InterPro" id="IPR008969">
    <property type="entry name" value="CarboxyPept-like_regulatory"/>
</dbReference>
<dbReference type="Pfam" id="PF13715">
    <property type="entry name" value="CarbopepD_reg_2"/>
    <property type="match status" value="1"/>
</dbReference>
<dbReference type="KEGG" id="hnv:DDQ68_10520"/>
<dbReference type="Pfam" id="PF18939">
    <property type="entry name" value="DUF5686"/>
    <property type="match status" value="1"/>
</dbReference>
<protein>
    <recommendedName>
        <fullName evidence="4">Carboxypeptidase-like regulatory domain-containing protein</fullName>
    </recommendedName>
</protein>
<accession>A0A2Z3GM42</accession>
<evidence type="ECO:0000313" key="3">
    <source>
        <dbReference type="Proteomes" id="UP000245999"/>
    </source>
</evidence>
<dbReference type="OrthoDB" id="983143at2"/>
<evidence type="ECO:0008006" key="4">
    <source>
        <dbReference type="Google" id="ProtNLM"/>
    </source>
</evidence>
<organism evidence="2 3">
    <name type="scientific">Hymenobacter nivis</name>
    <dbReference type="NCBI Taxonomy" id="1850093"/>
    <lineage>
        <taxon>Bacteria</taxon>
        <taxon>Pseudomonadati</taxon>
        <taxon>Bacteroidota</taxon>
        <taxon>Cytophagia</taxon>
        <taxon>Cytophagales</taxon>
        <taxon>Hymenobacteraceae</taxon>
        <taxon>Hymenobacter</taxon>
    </lineage>
</organism>
<dbReference type="InterPro" id="IPR043741">
    <property type="entry name" value="DUF5686"/>
</dbReference>
<keyword evidence="3" id="KW-1185">Reference proteome</keyword>
<dbReference type="EMBL" id="CP029145">
    <property type="protein sequence ID" value="AWM33172.1"/>
    <property type="molecule type" value="Genomic_DNA"/>
</dbReference>
<reference evidence="3" key="1">
    <citation type="submission" date="2018-04" db="EMBL/GenBank/DDBJ databases">
        <title>Complete genome of Antarctic heterotrophic bacterium Hymenobacter nivis.</title>
        <authorList>
            <person name="Terashima M."/>
        </authorList>
    </citation>
    <scope>NUCLEOTIDE SEQUENCE [LARGE SCALE GENOMIC DNA]</scope>
    <source>
        <strain evidence="3">NBRC 111535</strain>
    </source>
</reference>
<dbReference type="Gene3D" id="2.60.40.1120">
    <property type="entry name" value="Carboxypeptidase-like, regulatory domain"/>
    <property type="match status" value="1"/>
</dbReference>
<dbReference type="AlphaFoldDB" id="A0A2Z3GM42"/>
<proteinExistence type="predicted"/>
<evidence type="ECO:0000313" key="2">
    <source>
        <dbReference type="EMBL" id="AWM33172.1"/>
    </source>
</evidence>
<evidence type="ECO:0000256" key="1">
    <source>
        <dbReference type="SAM" id="SignalP"/>
    </source>
</evidence>
<name>A0A2Z3GM42_9BACT</name>
<sequence>MNRPFNQLCGLAVPCWLLLLLPGAPGARAQTILRGVVTDAKTKEKLPFVNVTVPQAGIGTNTDQNGRFTLQVPAPYTSLAFTYLGYRTVVKTFVAGQAQEINVQLATNAALLNEVVVTGSKGPRYKNKDNPAVALIRQVIEHKEQNRPESYRYVEYEKYEKMTFSFSNLSDKFKDRKIFRNYQFLFKKQDSLAAGGVNILPIYIEEKLAREYYRKDPETRKSIALGNKQVEFDKHFIDNEGLSTYFNRMYQDIDIYANNVALLGNQLLSPIANNAPTFYQFYISDTLRQHVPQLVELSFFPRNKGDMLFAGKLYVTLDGNYAVQQANLSVDKRINLNFVKRLDANLQFAENPDKRYHLSKSFLGIDFGLSEKGSGFYGERTVSFDKYRVNQPGPPGVYEGPARVPVDSLAQRDPNFWQLNRPDSLTQNERAIYRNVDTLQTIKSFQRTLTLFTFLISGYKSFGPFEVGPSNTFYSFNPVEGFRLRVGGRSTPEFSKRIYFETYSAYGFKDEKWKYFLSSTYALNGKSIYTFPQNFVRASFQRDTRIPGQELEFVQEDNFLLSFKRGINDRYLYNDVYRLDYVHEFSNHFSYALGFRKLQQSPAGSLYFRNVVGDQPNSVTTLSTTELSVLLRWAPKEKFYQGKLYRSPIIGPYPIFTVRLGTGIKGFLGGEYNYRNLIANATKRFYLSQLGHSDVTLEGGYVAGQVPFPLLDVHRANQTYSYQLNSYNLMNFLEFSSDHYASLFIDHNFNGFFFNKLPLIKALKLRETASLKLLYGGIRAENDPSQHPALYQFLRDAQGQPTTFTLGRLPYAEASVGVANIFKLFRLDIVKRLTYLTNPNVSEWGLRGRFKLDF</sequence>
<gene>
    <name evidence="2" type="ORF">DDQ68_10520</name>
</gene>
<dbReference type="SUPFAM" id="SSF49464">
    <property type="entry name" value="Carboxypeptidase regulatory domain-like"/>
    <property type="match status" value="1"/>
</dbReference>